<reference evidence="1" key="1">
    <citation type="submission" date="2021-01" db="EMBL/GenBank/DDBJ databases">
        <authorList>
            <person name="Corre E."/>
            <person name="Pelletier E."/>
            <person name="Niang G."/>
            <person name="Scheremetjew M."/>
            <person name="Finn R."/>
            <person name="Kale V."/>
            <person name="Holt S."/>
            <person name="Cochrane G."/>
            <person name="Meng A."/>
            <person name="Brown T."/>
            <person name="Cohen L."/>
        </authorList>
    </citation>
    <scope>NUCLEOTIDE SEQUENCE</scope>
    <source>
        <strain evidence="1">CCMP1594</strain>
    </source>
</reference>
<dbReference type="AlphaFoldDB" id="A0A7S4FXC1"/>
<proteinExistence type="predicted"/>
<gene>
    <name evidence="1" type="ORF">EGYM00163_LOCUS29406</name>
</gene>
<evidence type="ECO:0000313" key="1">
    <source>
        <dbReference type="EMBL" id="CAE0818238.1"/>
    </source>
</evidence>
<accession>A0A7S4FXC1</accession>
<organism evidence="1">
    <name type="scientific">Eutreptiella gymnastica</name>
    <dbReference type="NCBI Taxonomy" id="73025"/>
    <lineage>
        <taxon>Eukaryota</taxon>
        <taxon>Discoba</taxon>
        <taxon>Euglenozoa</taxon>
        <taxon>Euglenida</taxon>
        <taxon>Spirocuta</taxon>
        <taxon>Euglenophyceae</taxon>
        <taxon>Eutreptiales</taxon>
        <taxon>Eutreptiaceae</taxon>
        <taxon>Eutreptiella</taxon>
    </lineage>
</organism>
<sequence>MGERREQVEFGVDWGSRVQAQPGIRWVGLHTALWTTVHLRVVRSAMGSGTAQDSLLCNVMATVHVQMLDKPALLAVDQSPDGQHVPGQRLPCTMCRDYVVALCTQERATGVVRVVVCRRRCGDVTEPESPRGSSVRAILCDQVCFRRRSCPNGSSSKHPIPS</sequence>
<name>A0A7S4FXC1_9EUGL</name>
<dbReference type="EMBL" id="HBJA01084384">
    <property type="protein sequence ID" value="CAE0818238.1"/>
    <property type="molecule type" value="Transcribed_RNA"/>
</dbReference>
<protein>
    <submittedName>
        <fullName evidence="1">Uncharacterized protein</fullName>
    </submittedName>
</protein>